<gene>
    <name evidence="1" type="ORF">BJN41_03970</name>
</gene>
<protein>
    <submittedName>
        <fullName evidence="1">Uncharacterized protein</fullName>
    </submittedName>
</protein>
<dbReference type="Proteomes" id="UP000186931">
    <property type="component" value="Unassembled WGS sequence"/>
</dbReference>
<reference evidence="1 2" key="1">
    <citation type="submission" date="2016-10" db="EMBL/GenBank/DDBJ databases">
        <title>Genome of airborne Acinetobacter sp. 5-2Ac02 in the hospital environment: Species near to Acinetobacter towneri.</title>
        <authorList>
            <person name="Barbosa B."/>
            <person name="Fernandez-Garcia L."/>
            <person name="Gato E."/>
            <person name="Leao R."/>
            <person name="Albano R."/>
            <person name="Fernandez B."/>
            <person name="Fernandez-Cuenca F."/>
            <person name="Marques E."/>
            <person name="Tomas M."/>
        </authorList>
    </citation>
    <scope>NUCLEOTIDE SEQUENCE [LARGE SCALE GENOMIC DNA]</scope>
    <source>
        <strain evidence="1 2">5-2Ac02</strain>
    </source>
</reference>
<dbReference type="eggNOG" id="ENOG502ZY3T">
    <property type="taxonomic scope" value="Bacteria"/>
</dbReference>
<proteinExistence type="predicted"/>
<organism evidence="1 2">
    <name type="scientific">Acinetobacter towneri</name>
    <dbReference type="NCBI Taxonomy" id="202956"/>
    <lineage>
        <taxon>Bacteria</taxon>
        <taxon>Pseudomonadati</taxon>
        <taxon>Pseudomonadota</taxon>
        <taxon>Gammaproteobacteria</taxon>
        <taxon>Moraxellales</taxon>
        <taxon>Moraxellaceae</taxon>
        <taxon>Acinetobacter</taxon>
    </lineage>
</organism>
<evidence type="ECO:0000313" key="2">
    <source>
        <dbReference type="Proteomes" id="UP000186931"/>
    </source>
</evidence>
<dbReference type="AlphaFoldDB" id="A0A1E8E3B8"/>
<accession>A0A1E8E3B8</accession>
<dbReference type="PROSITE" id="PS51257">
    <property type="entry name" value="PROKAR_LIPOPROTEIN"/>
    <property type="match status" value="1"/>
</dbReference>
<evidence type="ECO:0000313" key="1">
    <source>
        <dbReference type="EMBL" id="OFE43888.1"/>
    </source>
</evidence>
<name>A0A1E8E3B8_9GAMM</name>
<comment type="caution">
    <text evidence="1">The sequence shown here is derived from an EMBL/GenBank/DDBJ whole genome shotgun (WGS) entry which is preliminary data.</text>
</comment>
<dbReference type="RefSeq" id="WP_070153924.1">
    <property type="nucleotide sequence ID" value="NZ_JACANQ010000002.1"/>
</dbReference>
<dbReference type="EMBL" id="MKQS01000007">
    <property type="protein sequence ID" value="OFE43888.1"/>
    <property type="molecule type" value="Genomic_DNA"/>
</dbReference>
<sequence length="144" mass="16013">MKNTMIILAMTGLGLGLSACQTLPEQNENSFVGYKVESKTDHTAVLAYTLAGRQNQQRDESKLQRACQKELGTHKTYQLRILNINEVVNPAANQQDPYGRQLGQSRTSIGLSNTPELHSSENYATRQALDARPSTLRIVRYSCS</sequence>